<proteinExistence type="inferred from homology"/>
<feature type="domain" description="Phytocyanin" evidence="10">
    <location>
        <begin position="9"/>
        <end position="111"/>
    </location>
</feature>
<evidence type="ECO:0000256" key="2">
    <source>
        <dbReference type="ARBA" id="ARBA00022475"/>
    </source>
</evidence>
<keyword evidence="6" id="KW-1015">Disulfide bond</keyword>
<dbReference type="GO" id="GO:0005886">
    <property type="term" value="C:plasma membrane"/>
    <property type="evidence" value="ECO:0007669"/>
    <property type="project" value="UniProtKB-SubCell"/>
</dbReference>
<evidence type="ECO:0000259" key="10">
    <source>
        <dbReference type="PROSITE" id="PS51485"/>
    </source>
</evidence>
<dbReference type="SUPFAM" id="SSF49503">
    <property type="entry name" value="Cupredoxins"/>
    <property type="match status" value="1"/>
</dbReference>
<dbReference type="GO" id="GO:0098552">
    <property type="term" value="C:side of membrane"/>
    <property type="evidence" value="ECO:0007669"/>
    <property type="project" value="UniProtKB-KW"/>
</dbReference>
<dbReference type="InterPro" id="IPR041846">
    <property type="entry name" value="ENL_dom"/>
</dbReference>
<dbReference type="GO" id="GO:0009055">
    <property type="term" value="F:electron transfer activity"/>
    <property type="evidence" value="ECO:0007669"/>
    <property type="project" value="InterPro"/>
</dbReference>
<dbReference type="FunFam" id="2.60.40.420:FF:000010">
    <property type="entry name" value="Early nodulin-like protein 1"/>
    <property type="match status" value="1"/>
</dbReference>
<evidence type="ECO:0000256" key="3">
    <source>
        <dbReference type="ARBA" id="ARBA00022622"/>
    </source>
</evidence>
<keyword evidence="7" id="KW-0325">Glycoprotein</keyword>
<keyword evidence="5" id="KW-0472">Membrane</keyword>
<evidence type="ECO:0000256" key="1">
    <source>
        <dbReference type="ARBA" id="ARBA00004609"/>
    </source>
</evidence>
<dbReference type="PANTHER" id="PTHR33021">
    <property type="entry name" value="BLUE COPPER PROTEIN"/>
    <property type="match status" value="1"/>
</dbReference>
<protein>
    <submittedName>
        <fullName evidence="11">Early nodulin-like protein 1</fullName>
    </submittedName>
</protein>
<keyword evidence="8" id="KW-0449">Lipoprotein</keyword>
<evidence type="ECO:0000256" key="5">
    <source>
        <dbReference type="ARBA" id="ARBA00023136"/>
    </source>
</evidence>
<gene>
    <name evidence="11" type="ORF">PHJA_001943100</name>
</gene>
<evidence type="ECO:0000256" key="7">
    <source>
        <dbReference type="ARBA" id="ARBA00023180"/>
    </source>
</evidence>
<accession>A0A830CEE8</accession>
<name>A0A830CEE8_9LAMI</name>
<keyword evidence="12" id="KW-1185">Reference proteome</keyword>
<comment type="subcellular location">
    <subcellularLocation>
        <location evidence="1">Cell membrane</location>
        <topology evidence="1">Lipid-anchor</topology>
        <topology evidence="1">GPI-anchor</topology>
    </subcellularLocation>
</comment>
<dbReference type="PANTHER" id="PTHR33021:SF289">
    <property type="entry name" value="EARLY NODULIN-LIKE PROTEIN 5-RELATED"/>
    <property type="match status" value="1"/>
</dbReference>
<evidence type="ECO:0000313" key="11">
    <source>
        <dbReference type="EMBL" id="GFP97990.1"/>
    </source>
</evidence>
<organism evidence="11 12">
    <name type="scientific">Phtheirospermum japonicum</name>
    <dbReference type="NCBI Taxonomy" id="374723"/>
    <lineage>
        <taxon>Eukaryota</taxon>
        <taxon>Viridiplantae</taxon>
        <taxon>Streptophyta</taxon>
        <taxon>Embryophyta</taxon>
        <taxon>Tracheophyta</taxon>
        <taxon>Spermatophyta</taxon>
        <taxon>Magnoliopsida</taxon>
        <taxon>eudicotyledons</taxon>
        <taxon>Gunneridae</taxon>
        <taxon>Pentapetalae</taxon>
        <taxon>asterids</taxon>
        <taxon>lamiids</taxon>
        <taxon>Lamiales</taxon>
        <taxon>Orobanchaceae</taxon>
        <taxon>Orobanchaceae incertae sedis</taxon>
        <taxon>Phtheirospermum</taxon>
    </lineage>
</organism>
<dbReference type="AlphaFoldDB" id="A0A830CEE8"/>
<reference evidence="11" key="1">
    <citation type="submission" date="2020-07" db="EMBL/GenBank/DDBJ databases">
        <title>Ethylene signaling mediates host invasion by parasitic plants.</title>
        <authorList>
            <person name="Yoshida S."/>
        </authorList>
    </citation>
    <scope>NUCLEOTIDE SEQUENCE</scope>
    <source>
        <strain evidence="11">Okayama</strain>
    </source>
</reference>
<comment type="similarity">
    <text evidence="9">Belongs to the early nodulin-like (ENODL) family.</text>
</comment>
<dbReference type="InterPro" id="IPR008972">
    <property type="entry name" value="Cupredoxin"/>
</dbReference>
<evidence type="ECO:0000256" key="6">
    <source>
        <dbReference type="ARBA" id="ARBA00023157"/>
    </source>
</evidence>
<dbReference type="PROSITE" id="PS51485">
    <property type="entry name" value="PHYTOCYANIN"/>
    <property type="match status" value="1"/>
</dbReference>
<dbReference type="EMBL" id="BMAC01000510">
    <property type="protein sequence ID" value="GFP97990.1"/>
    <property type="molecule type" value="Genomic_DNA"/>
</dbReference>
<keyword evidence="2" id="KW-1003">Cell membrane</keyword>
<evidence type="ECO:0000313" key="12">
    <source>
        <dbReference type="Proteomes" id="UP000653305"/>
    </source>
</evidence>
<dbReference type="OrthoDB" id="959565at2759"/>
<dbReference type="Pfam" id="PF02298">
    <property type="entry name" value="Cu_bind_like"/>
    <property type="match status" value="1"/>
</dbReference>
<dbReference type="CDD" id="cd11019">
    <property type="entry name" value="OsENODL1_like"/>
    <property type="match status" value="1"/>
</dbReference>
<comment type="caution">
    <text evidence="11">The sequence shown here is derived from an EMBL/GenBank/DDBJ whole genome shotgun (WGS) entry which is preliminary data.</text>
</comment>
<keyword evidence="3" id="KW-0336">GPI-anchor</keyword>
<keyword evidence="4" id="KW-0732">Signal</keyword>
<evidence type="ECO:0000256" key="9">
    <source>
        <dbReference type="ARBA" id="ARBA00035011"/>
    </source>
</evidence>
<dbReference type="InterPro" id="IPR039391">
    <property type="entry name" value="Phytocyanin-like"/>
</dbReference>
<evidence type="ECO:0000256" key="4">
    <source>
        <dbReference type="ARBA" id="ARBA00022729"/>
    </source>
</evidence>
<dbReference type="Proteomes" id="UP000653305">
    <property type="component" value="Unassembled WGS sequence"/>
</dbReference>
<sequence length="153" mass="17149">MNLHTVECVELHVGGDNGWAVPSAKNDQVYDDWASSNRFQVNDTLRFEYEKDSVLVVTEEEYEKCRSTHPIFFYNNGDTVFTLDRPGLFYFVSGVAGHCQRGLKMIVKVLDPQSPGHLSIRPPTKTAAATTLVFAAPQLIAAFDFPICRSLFC</sequence>
<evidence type="ECO:0000256" key="8">
    <source>
        <dbReference type="ARBA" id="ARBA00023288"/>
    </source>
</evidence>
<dbReference type="Gene3D" id="2.60.40.420">
    <property type="entry name" value="Cupredoxins - blue copper proteins"/>
    <property type="match status" value="1"/>
</dbReference>
<dbReference type="InterPro" id="IPR003245">
    <property type="entry name" value="Phytocyanin_dom"/>
</dbReference>